<reference evidence="1" key="1">
    <citation type="submission" date="2015-04" db="EMBL/GenBank/DDBJ databases">
        <authorList>
            <person name="Syromyatnikov M.Y."/>
            <person name="Popov V.N."/>
        </authorList>
    </citation>
    <scope>NUCLEOTIDE SEQUENCE</scope>
    <source>
        <strain evidence="1">MO-1</strain>
    </source>
</reference>
<sequence length="125" mass="14433">MTQFNLSETLKGTIEIEGWQHKTYQYCYALFVMSKPIPWQYTRIRIRGEQSGHEQVFYLQADNNAWYIKLDASLNPNNYLLLQTIRHDPSPIGGDVPSPGTHQDQPCRPYFSWIDGEPAVATKLS</sequence>
<name>A0A1S7LHY8_MAGMO</name>
<accession>A0A1S7LHY8</accession>
<evidence type="ECO:0000313" key="1">
    <source>
        <dbReference type="EMBL" id="CRH06562.1"/>
    </source>
</evidence>
<dbReference type="AlphaFoldDB" id="A0A1S7LHY8"/>
<protein>
    <submittedName>
        <fullName evidence="1">Uncharacterized protein</fullName>
    </submittedName>
</protein>
<organism evidence="1">
    <name type="scientific">Magnetococcus massalia (strain MO-1)</name>
    <dbReference type="NCBI Taxonomy" id="451514"/>
    <lineage>
        <taxon>Bacteria</taxon>
        <taxon>Pseudomonadati</taxon>
        <taxon>Pseudomonadota</taxon>
        <taxon>Magnetococcia</taxon>
        <taxon>Magnetococcales</taxon>
        <taxon>Magnetococcaceae</taxon>
        <taxon>Magnetococcus</taxon>
    </lineage>
</organism>
<dbReference type="EMBL" id="LO017727">
    <property type="protein sequence ID" value="CRH06562.1"/>
    <property type="molecule type" value="Genomic_DNA"/>
</dbReference>
<proteinExistence type="predicted"/>
<gene>
    <name evidence="1" type="ORF">MAGMO_2403</name>
</gene>